<comment type="caution">
    <text evidence="1">The sequence shown here is derived from an EMBL/GenBank/DDBJ whole genome shotgun (WGS) entry which is preliminary data.</text>
</comment>
<reference evidence="1" key="1">
    <citation type="journal article" date="2021" name="Genome Biol. Evol.">
        <title>The assembled and annotated genome of the fairy-ring fungus Marasmius oreades.</title>
        <authorList>
            <person name="Hiltunen M."/>
            <person name="Ament-Velasquez S.L."/>
            <person name="Johannesson H."/>
        </authorList>
    </citation>
    <scope>NUCLEOTIDE SEQUENCE</scope>
    <source>
        <strain evidence="1">03SP1</strain>
    </source>
</reference>
<evidence type="ECO:0000313" key="2">
    <source>
        <dbReference type="Proteomes" id="UP001049176"/>
    </source>
</evidence>
<dbReference type="Proteomes" id="UP001049176">
    <property type="component" value="Chromosome 7"/>
</dbReference>
<dbReference type="RefSeq" id="XP_043006616.1">
    <property type="nucleotide sequence ID" value="XM_043156804.1"/>
</dbReference>
<proteinExistence type="predicted"/>
<dbReference type="AlphaFoldDB" id="A0A9P7RUR4"/>
<protein>
    <submittedName>
        <fullName evidence="1">Uncharacterized protein</fullName>
    </submittedName>
</protein>
<gene>
    <name evidence="1" type="ORF">E1B28_011754</name>
</gene>
<dbReference type="EMBL" id="CM032187">
    <property type="protein sequence ID" value="KAG7090146.1"/>
    <property type="molecule type" value="Genomic_DNA"/>
</dbReference>
<dbReference type="GeneID" id="66080829"/>
<accession>A0A9P7RUR4</accession>
<dbReference type="KEGG" id="more:E1B28_011754"/>
<keyword evidence="2" id="KW-1185">Reference proteome</keyword>
<organism evidence="1 2">
    <name type="scientific">Marasmius oreades</name>
    <name type="common">fairy-ring Marasmius</name>
    <dbReference type="NCBI Taxonomy" id="181124"/>
    <lineage>
        <taxon>Eukaryota</taxon>
        <taxon>Fungi</taxon>
        <taxon>Dikarya</taxon>
        <taxon>Basidiomycota</taxon>
        <taxon>Agaricomycotina</taxon>
        <taxon>Agaricomycetes</taxon>
        <taxon>Agaricomycetidae</taxon>
        <taxon>Agaricales</taxon>
        <taxon>Marasmiineae</taxon>
        <taxon>Marasmiaceae</taxon>
        <taxon>Marasmius</taxon>
    </lineage>
</organism>
<name>A0A9P7RUR4_9AGAR</name>
<sequence>MPRCKEDGECNGASIGFSRPKSDPSGIVNIYRDERKHPRSVVDLDVVSGYDEYMASGRTTYSFTSSRIDLQFPKLAKPDDGLPICRRLRFPGMGPVELSRSTCWAGTPDYSLISSIAILRSRSALSSRVTLQVWAAGCEVVGS</sequence>
<evidence type="ECO:0000313" key="1">
    <source>
        <dbReference type="EMBL" id="KAG7090146.1"/>
    </source>
</evidence>